<dbReference type="Gene3D" id="3.40.630.30">
    <property type="match status" value="1"/>
</dbReference>
<feature type="domain" description="N-acetyltransferase" evidence="1">
    <location>
        <begin position="50"/>
        <end position="125"/>
    </location>
</feature>
<evidence type="ECO:0000313" key="2">
    <source>
        <dbReference type="EMBL" id="MCL1631511.1"/>
    </source>
</evidence>
<protein>
    <submittedName>
        <fullName evidence="2">GNAT family N-acetyltransferase</fullName>
    </submittedName>
</protein>
<keyword evidence="3" id="KW-1185">Reference proteome</keyword>
<dbReference type="InterPro" id="IPR000182">
    <property type="entry name" value="GNAT_dom"/>
</dbReference>
<dbReference type="PANTHER" id="PTHR43792:SF13">
    <property type="entry name" value="ACETYLTRANSFERASE"/>
    <property type="match status" value="1"/>
</dbReference>
<evidence type="ECO:0000259" key="1">
    <source>
        <dbReference type="Pfam" id="PF13302"/>
    </source>
</evidence>
<dbReference type="Proteomes" id="UP001203004">
    <property type="component" value="Unassembled WGS sequence"/>
</dbReference>
<organism evidence="2 3">
    <name type="scientific">Sporolactobacillus mangiferae</name>
    <dbReference type="NCBI Taxonomy" id="2940498"/>
    <lineage>
        <taxon>Bacteria</taxon>
        <taxon>Bacillati</taxon>
        <taxon>Bacillota</taxon>
        <taxon>Bacilli</taxon>
        <taxon>Bacillales</taxon>
        <taxon>Sporolactobacillaceae</taxon>
        <taxon>Sporolactobacillus</taxon>
    </lineage>
</organism>
<accession>A0ABT0M9G3</accession>
<dbReference type="SUPFAM" id="SSF55729">
    <property type="entry name" value="Acyl-CoA N-acyltransferases (Nat)"/>
    <property type="match status" value="1"/>
</dbReference>
<dbReference type="EMBL" id="JAMAST010000004">
    <property type="protein sequence ID" value="MCL1631511.1"/>
    <property type="molecule type" value="Genomic_DNA"/>
</dbReference>
<comment type="caution">
    <text evidence="2">The sequence shown here is derived from an EMBL/GenBank/DDBJ whole genome shotgun (WGS) entry which is preliminary data.</text>
</comment>
<gene>
    <name evidence="2" type="ORF">M3N64_06050</name>
</gene>
<sequence length="130" mass="14663">MTVPQMQSTHLLLSTLSISELIQINNDEWDQMAISFDSEIISNSFQSAITKKIQKMNGINEKLHPWYTYWSIVDKATKKGIGLVGFKGEPDGNGYSEIGYGMSPNFRKRGLMTEAVKAIMEWARLNPNCS</sequence>
<dbReference type="Pfam" id="PF13302">
    <property type="entry name" value="Acetyltransf_3"/>
    <property type="match status" value="1"/>
</dbReference>
<name>A0ABT0M9G3_9BACL</name>
<dbReference type="PANTHER" id="PTHR43792">
    <property type="entry name" value="GNAT FAMILY, PUTATIVE (AFU_ORTHOLOGUE AFUA_3G00765)-RELATED-RELATED"/>
    <property type="match status" value="1"/>
</dbReference>
<dbReference type="InterPro" id="IPR051531">
    <property type="entry name" value="N-acetyltransferase"/>
</dbReference>
<dbReference type="CDD" id="cd04301">
    <property type="entry name" value="NAT_SF"/>
    <property type="match status" value="1"/>
</dbReference>
<dbReference type="RefSeq" id="WP_249099627.1">
    <property type="nucleotide sequence ID" value="NZ_JAMAST010000004.1"/>
</dbReference>
<reference evidence="2 3" key="1">
    <citation type="submission" date="2022-05" db="EMBL/GenBank/DDBJ databases">
        <title>Sporolactobacillus sp nov CPB3-1, isolated from tree bark (Mangifera indica L.).</title>
        <authorList>
            <person name="Phuengjayaem S."/>
            <person name="Tanasupawat S."/>
        </authorList>
    </citation>
    <scope>NUCLEOTIDE SEQUENCE [LARGE SCALE GENOMIC DNA]</scope>
    <source>
        <strain evidence="2 3">CPB3-1</strain>
    </source>
</reference>
<proteinExistence type="predicted"/>
<evidence type="ECO:0000313" key="3">
    <source>
        <dbReference type="Proteomes" id="UP001203004"/>
    </source>
</evidence>
<dbReference type="InterPro" id="IPR016181">
    <property type="entry name" value="Acyl_CoA_acyltransferase"/>
</dbReference>